<evidence type="ECO:0000313" key="2">
    <source>
        <dbReference type="Proteomes" id="UP000266673"/>
    </source>
</evidence>
<dbReference type="OrthoDB" id="2425056at2759"/>
<evidence type="ECO:0000313" key="1">
    <source>
        <dbReference type="EMBL" id="RIB18668.1"/>
    </source>
</evidence>
<dbReference type="AlphaFoldDB" id="A0A397VAG6"/>
<keyword evidence="2" id="KW-1185">Reference proteome</keyword>
<sequence length="154" mass="18430">MSFVKWMSLIITFGSYARKMLLDDNLRILQVDEEIYTIYYKKLLNWLYVNIARELKTGQCVSNLILELEENELLILKKMIWRERYRSNACPICLVCFVCVKVYGEGCLCQPIELNRKSKKGIEYKLNFRNKHITRTGANKQKKKYDQELVNWFL</sequence>
<name>A0A397VAG6_9GLOM</name>
<organism evidence="1 2">
    <name type="scientific">Gigaspora rosea</name>
    <dbReference type="NCBI Taxonomy" id="44941"/>
    <lineage>
        <taxon>Eukaryota</taxon>
        <taxon>Fungi</taxon>
        <taxon>Fungi incertae sedis</taxon>
        <taxon>Mucoromycota</taxon>
        <taxon>Glomeromycotina</taxon>
        <taxon>Glomeromycetes</taxon>
        <taxon>Diversisporales</taxon>
        <taxon>Gigasporaceae</taxon>
        <taxon>Gigaspora</taxon>
    </lineage>
</organism>
<protein>
    <submittedName>
        <fullName evidence="1">Uncharacterized protein</fullName>
    </submittedName>
</protein>
<gene>
    <name evidence="1" type="ORF">C2G38_2183933</name>
</gene>
<dbReference type="EMBL" id="QKWP01000524">
    <property type="protein sequence ID" value="RIB18668.1"/>
    <property type="molecule type" value="Genomic_DNA"/>
</dbReference>
<proteinExistence type="predicted"/>
<reference evidence="1 2" key="1">
    <citation type="submission" date="2018-06" db="EMBL/GenBank/DDBJ databases">
        <title>Comparative genomics reveals the genomic features of Rhizophagus irregularis, R. cerebriforme, R. diaphanum and Gigaspora rosea, and their symbiotic lifestyle signature.</title>
        <authorList>
            <person name="Morin E."/>
            <person name="San Clemente H."/>
            <person name="Chen E.C.H."/>
            <person name="De La Providencia I."/>
            <person name="Hainaut M."/>
            <person name="Kuo A."/>
            <person name="Kohler A."/>
            <person name="Murat C."/>
            <person name="Tang N."/>
            <person name="Roy S."/>
            <person name="Loubradou J."/>
            <person name="Henrissat B."/>
            <person name="Grigoriev I.V."/>
            <person name="Corradi N."/>
            <person name="Roux C."/>
            <person name="Martin F.M."/>
        </authorList>
    </citation>
    <scope>NUCLEOTIDE SEQUENCE [LARGE SCALE GENOMIC DNA]</scope>
    <source>
        <strain evidence="1 2">DAOM 194757</strain>
    </source>
</reference>
<dbReference type="Proteomes" id="UP000266673">
    <property type="component" value="Unassembled WGS sequence"/>
</dbReference>
<accession>A0A397VAG6</accession>
<comment type="caution">
    <text evidence="1">The sequence shown here is derived from an EMBL/GenBank/DDBJ whole genome shotgun (WGS) entry which is preliminary data.</text>
</comment>